<keyword evidence="1" id="KW-0378">Hydrolase</keyword>
<dbReference type="PANTHER" id="PTHR22901">
    <property type="entry name" value="SIALATE O-ACETYLESTERASE"/>
    <property type="match status" value="1"/>
</dbReference>
<protein>
    <recommendedName>
        <fullName evidence="4">Sialate O-acetylesterase domain-containing protein</fullName>
    </recommendedName>
</protein>
<keyword evidence="6" id="KW-1185">Reference proteome</keyword>
<dbReference type="GO" id="GO:0001681">
    <property type="term" value="F:sialate O-acetylesterase activity"/>
    <property type="evidence" value="ECO:0007669"/>
    <property type="project" value="InterPro"/>
</dbReference>
<evidence type="ECO:0000256" key="1">
    <source>
        <dbReference type="ARBA" id="ARBA00022801"/>
    </source>
</evidence>
<evidence type="ECO:0000256" key="3">
    <source>
        <dbReference type="SAM" id="SignalP"/>
    </source>
</evidence>
<dbReference type="RefSeq" id="WP_068772291.1">
    <property type="nucleotide sequence ID" value="NZ_CP109796.1"/>
</dbReference>
<feature type="domain" description="Sialate O-acetylesterase" evidence="4">
    <location>
        <begin position="116"/>
        <end position="240"/>
    </location>
</feature>
<sequence>MIRLSSPQSIRLRSRLAAGLALLTLAVTTASADVVFAPFFRDNAVLQREKPVPVWGRADPGEKVTVTFQSQKTEATADDMGRWSVTLSPMRASSTPAELVAKGKNTVTARNILVGEVWLCSGQSNMAMTVNRTLDADAEIAGAASYPLIRHFKTKLTSAALPCDDAEGAWEVAGPSTAGGFSAAAYYFGRELFKALNVPIGLLNSSWGGTQIESWMSPQALSADPSWPEVVQRWQDEMKAYPAKAAKYEIDIDQWNKARATAKKEGAKFTTRAPRKPDGIGSRRQPAALYNAMIVPFLPAAIRGAIWYQGEANAARNAEYRTLFPAMIRQWRADFGQGDFPFYYVQLANFGRGTSWAFQREAQGYALKLPATGQAVTIDIGESADIHPKNKQEVGRRLALNALANTYKLGGEFSGPVFDGVSKEKGALRVKFTHAAGLKTKDPALPGFAIAGADKKFISAKARIDGETVVVSAAAVKDPVAVRYAWDNDPPSPLYNGSDLPASPFRSDDWEK</sequence>
<dbReference type="PANTHER" id="PTHR22901:SF0">
    <property type="entry name" value="SIALATE O-ACETYLESTERASE"/>
    <property type="match status" value="1"/>
</dbReference>
<dbReference type="Proteomes" id="UP000078486">
    <property type="component" value="Unassembled WGS sequence"/>
</dbReference>
<dbReference type="Gene3D" id="2.60.40.10">
    <property type="entry name" value="Immunoglobulins"/>
    <property type="match status" value="1"/>
</dbReference>
<dbReference type="AlphaFoldDB" id="A0A178IFV2"/>
<feature type="domain" description="Sialate O-acetylesterase" evidence="4">
    <location>
        <begin position="289"/>
        <end position="401"/>
    </location>
</feature>
<keyword evidence="3" id="KW-0732">Signal</keyword>
<reference evidence="5 6" key="1">
    <citation type="submission" date="2016-01" db="EMBL/GenBank/DDBJ databases">
        <title>High potential of lignocellulose degradation of a new Verrucomicrobia species.</title>
        <authorList>
            <person name="Wang Y."/>
            <person name="Shi Y."/>
            <person name="Qiu Z."/>
            <person name="Liu S."/>
            <person name="Yang H."/>
        </authorList>
    </citation>
    <scope>NUCLEOTIDE SEQUENCE [LARGE SCALE GENOMIC DNA]</scope>
    <source>
        <strain evidence="5 6">TSB47</strain>
    </source>
</reference>
<name>A0A178IFV2_9BACT</name>
<evidence type="ECO:0000313" key="6">
    <source>
        <dbReference type="Proteomes" id="UP000078486"/>
    </source>
</evidence>
<feature type="region of interest" description="Disordered" evidence="2">
    <location>
        <begin position="488"/>
        <end position="512"/>
    </location>
</feature>
<accession>A0A178IFV2</accession>
<feature type="signal peptide" evidence="3">
    <location>
        <begin position="1"/>
        <end position="32"/>
    </location>
</feature>
<organism evidence="5 6">
    <name type="scientific">Termitidicoccus mucosus</name>
    <dbReference type="NCBI Taxonomy" id="1184151"/>
    <lineage>
        <taxon>Bacteria</taxon>
        <taxon>Pseudomonadati</taxon>
        <taxon>Verrucomicrobiota</taxon>
        <taxon>Opitutia</taxon>
        <taxon>Opitutales</taxon>
        <taxon>Opitutaceae</taxon>
        <taxon>Termitidicoccus</taxon>
    </lineage>
</organism>
<comment type="caution">
    <text evidence="5">The sequence shown here is derived from an EMBL/GenBank/DDBJ whole genome shotgun (WGS) entry which is preliminary data.</text>
</comment>
<evidence type="ECO:0000256" key="2">
    <source>
        <dbReference type="SAM" id="MobiDB-lite"/>
    </source>
</evidence>
<dbReference type="GO" id="GO:0005975">
    <property type="term" value="P:carbohydrate metabolic process"/>
    <property type="evidence" value="ECO:0007669"/>
    <property type="project" value="TreeGrafter"/>
</dbReference>
<feature type="chain" id="PRO_5008088739" description="Sialate O-acetylesterase domain-containing protein" evidence="3">
    <location>
        <begin position="33"/>
        <end position="512"/>
    </location>
</feature>
<dbReference type="Gene3D" id="3.40.50.1110">
    <property type="entry name" value="SGNH hydrolase"/>
    <property type="match status" value="1"/>
</dbReference>
<dbReference type="InterPro" id="IPR005181">
    <property type="entry name" value="SASA"/>
</dbReference>
<dbReference type="Pfam" id="PF03629">
    <property type="entry name" value="SASA"/>
    <property type="match status" value="2"/>
</dbReference>
<dbReference type="OrthoDB" id="183320at2"/>
<proteinExistence type="predicted"/>
<dbReference type="EMBL" id="LRRQ01000149">
    <property type="protein sequence ID" value="OAM88037.1"/>
    <property type="molecule type" value="Genomic_DNA"/>
</dbReference>
<evidence type="ECO:0000313" key="5">
    <source>
        <dbReference type="EMBL" id="OAM88037.1"/>
    </source>
</evidence>
<dbReference type="SUPFAM" id="SSF52266">
    <property type="entry name" value="SGNH hydrolase"/>
    <property type="match status" value="1"/>
</dbReference>
<dbReference type="InterPro" id="IPR013783">
    <property type="entry name" value="Ig-like_fold"/>
</dbReference>
<dbReference type="InterPro" id="IPR039329">
    <property type="entry name" value="SIAE"/>
</dbReference>
<gene>
    <name evidence="5" type="ORF">AW736_21250</name>
</gene>
<dbReference type="STRING" id="1184151.AW736_21250"/>
<dbReference type="InterPro" id="IPR036514">
    <property type="entry name" value="SGNH_hydro_sf"/>
</dbReference>
<evidence type="ECO:0000259" key="4">
    <source>
        <dbReference type="Pfam" id="PF03629"/>
    </source>
</evidence>